<dbReference type="GO" id="GO:0005886">
    <property type="term" value="C:plasma membrane"/>
    <property type="evidence" value="ECO:0007669"/>
    <property type="project" value="UniProtKB-SubCell"/>
</dbReference>
<keyword evidence="3" id="KW-1003">Cell membrane</keyword>
<gene>
    <name evidence="8" type="ORF">HMPREF9249_01563</name>
</gene>
<sequence length="149" mass="16469">CFFVQTNHTRKELLFLMFKEINLRNHSSLHKLFYSLKIKIVKESALFNQKCDKIFCKKANVIKMLHWIWVLIVGGVIGLIAGALTGHGKSMNWIANILAGLVGSSLGQALLGEWGPKVADMAIVPSILGAVILVIVVAFIMNKIRPATD</sequence>
<evidence type="ECO:0000256" key="7">
    <source>
        <dbReference type="SAM" id="Phobius"/>
    </source>
</evidence>
<feature type="non-terminal residue" evidence="8">
    <location>
        <position position="1"/>
    </location>
</feature>
<evidence type="ECO:0000313" key="8">
    <source>
        <dbReference type="EMBL" id="EKB65194.1"/>
    </source>
</evidence>
<dbReference type="Proteomes" id="UP000004722">
    <property type="component" value="Unassembled WGS sequence"/>
</dbReference>
<keyword evidence="6 7" id="KW-0472">Membrane</keyword>
<comment type="subcellular location">
    <subcellularLocation>
        <location evidence="1">Cell membrane</location>
        <topology evidence="1">Multi-pass membrane protein</topology>
    </subcellularLocation>
</comment>
<reference evidence="8 9" key="1">
    <citation type="submission" date="2012-07" db="EMBL/GenBank/DDBJ databases">
        <title>The Genome Sequence of Lactobacillus crispatus FB077-07.</title>
        <authorList>
            <consortium name="The Broad Institute Genome Sequencing Platform"/>
            <person name="Earl A."/>
            <person name="Ward D."/>
            <person name="Feldgarden M."/>
            <person name="Gevers D."/>
            <person name="Saerens B."/>
            <person name="Vaneechoutte M."/>
            <person name="Walker B."/>
            <person name="Young S.K."/>
            <person name="Zeng Q."/>
            <person name="Gargeya S."/>
            <person name="Fitzgerald M."/>
            <person name="Haas B."/>
            <person name="Abouelleil A."/>
            <person name="Alvarado L."/>
            <person name="Arachchi H.M."/>
            <person name="Berlin A.M."/>
            <person name="Chapman S.B."/>
            <person name="Goldberg J."/>
            <person name="Griggs A."/>
            <person name="Gujja S."/>
            <person name="Hansen M."/>
            <person name="Howarth C."/>
            <person name="Imamovic A."/>
            <person name="Larimer J."/>
            <person name="McCowen C."/>
            <person name="Montmayeur A."/>
            <person name="Murphy C."/>
            <person name="Neiman D."/>
            <person name="Pearson M."/>
            <person name="Priest M."/>
            <person name="Roberts A."/>
            <person name="Saif S."/>
            <person name="Shea T."/>
            <person name="Sisk P."/>
            <person name="Sykes S."/>
            <person name="Wortman J."/>
            <person name="Nusbaum C."/>
            <person name="Birren B."/>
        </authorList>
    </citation>
    <scope>NUCLEOTIDE SEQUENCE [LARGE SCALE GENOMIC DNA]</scope>
    <source>
        <strain evidence="8 9">FB077-07</strain>
    </source>
</reference>
<evidence type="ECO:0000313" key="9">
    <source>
        <dbReference type="Proteomes" id="UP000004722"/>
    </source>
</evidence>
<proteinExistence type="inferred from homology"/>
<evidence type="ECO:0008006" key="10">
    <source>
        <dbReference type="Google" id="ProtNLM"/>
    </source>
</evidence>
<dbReference type="AlphaFoldDB" id="K1NAF4"/>
<organism evidence="8 9">
    <name type="scientific">Lactobacillus crispatus FB077-07</name>
    <dbReference type="NCBI Taxonomy" id="883092"/>
    <lineage>
        <taxon>Bacteria</taxon>
        <taxon>Bacillati</taxon>
        <taxon>Bacillota</taxon>
        <taxon>Bacilli</taxon>
        <taxon>Lactobacillales</taxon>
        <taxon>Lactobacillaceae</taxon>
        <taxon>Lactobacillus</taxon>
    </lineage>
</organism>
<name>K1NAF4_9LACO</name>
<accession>K1NAF4</accession>
<keyword evidence="5 7" id="KW-1133">Transmembrane helix</keyword>
<dbReference type="HOGENOM" id="CLU_1744360_0_0_9"/>
<dbReference type="PANTHER" id="PTHR33884">
    <property type="entry name" value="UPF0410 PROTEIN YMGE"/>
    <property type="match status" value="1"/>
</dbReference>
<keyword evidence="4 7" id="KW-0812">Transmembrane</keyword>
<evidence type="ECO:0000256" key="1">
    <source>
        <dbReference type="ARBA" id="ARBA00004651"/>
    </source>
</evidence>
<feature type="transmembrane region" description="Helical" evidence="7">
    <location>
        <begin position="67"/>
        <end position="86"/>
    </location>
</feature>
<comment type="similarity">
    <text evidence="2">Belongs to the UPF0410 family.</text>
</comment>
<comment type="caution">
    <text evidence="8">The sequence shown here is derived from an EMBL/GenBank/DDBJ whole genome shotgun (WGS) entry which is preliminary data.</text>
</comment>
<feature type="transmembrane region" description="Helical" evidence="7">
    <location>
        <begin position="123"/>
        <end position="141"/>
    </location>
</feature>
<evidence type="ECO:0000256" key="2">
    <source>
        <dbReference type="ARBA" id="ARBA00011006"/>
    </source>
</evidence>
<protein>
    <recommendedName>
        <fullName evidence="10">Transglycosylase associated protein</fullName>
    </recommendedName>
</protein>
<evidence type="ECO:0000256" key="4">
    <source>
        <dbReference type="ARBA" id="ARBA00022692"/>
    </source>
</evidence>
<evidence type="ECO:0000256" key="6">
    <source>
        <dbReference type="ARBA" id="ARBA00023136"/>
    </source>
</evidence>
<dbReference type="EMBL" id="AGZG01000085">
    <property type="protein sequence ID" value="EKB65194.1"/>
    <property type="molecule type" value="Genomic_DNA"/>
</dbReference>
<evidence type="ECO:0000256" key="3">
    <source>
        <dbReference type="ARBA" id="ARBA00022475"/>
    </source>
</evidence>
<dbReference type="PATRIC" id="fig|883092.3.peg.1559"/>
<dbReference type="PANTHER" id="PTHR33884:SF3">
    <property type="entry name" value="UPF0410 PROTEIN YMGE"/>
    <property type="match status" value="1"/>
</dbReference>
<dbReference type="InterPro" id="IPR007341">
    <property type="entry name" value="Transgly_assoc"/>
</dbReference>
<dbReference type="Pfam" id="PF04226">
    <property type="entry name" value="Transgly_assoc"/>
    <property type="match status" value="1"/>
</dbReference>
<evidence type="ECO:0000256" key="5">
    <source>
        <dbReference type="ARBA" id="ARBA00022989"/>
    </source>
</evidence>